<sequence length="604" mass="68087">MADPFADLFSTFKGSEKTNICDKRSVSNINDAQKSSRSMDAGRNTPTEIDRYFNSKPDAVHSRNTKDELDEALDVFNTPVMQSPVEITPELSVDSQRTADVVDELKDMEIAKLMSLGMSFRKALDYYERGILYERVLEQQKRKSTAKSSSNNSAEEADLFSVASSWINKGRTFLDSSFKKPSNPGAGSYSGYISSRSNSNATPAWSKAASPIQRSSSGSSQSVKSSKYASWYSDKEHTSDEPQLPPRPSAVRNTNDLQEQINASDTDAYSNSLVALDANVEKQLESEVLLDFETFSPPKVPATSNNNITSIELHGYQEFKAKASDFFVAGDYDLALQNYEKSLNTLPPEHPWRTVSLSNMIVCQLKLGQYRHALQSVASALNLIPLENIDQKIPDLIPAKTFKEIWSKITINKAEALERIEDYANALATYQLLITKGFTSDKILEARRRCQRVVAPQKFTPSKTKASVRPVKSEKPAPIDKTSENSKFVQAQNKQARELEQQRFLLHDDVQRRVAVWSEGNENNLRELLARLHLILDWCDWRQVPSSALVMPKKVKFNYLKAAAKTHPDKIQLSWPLEQQMIAENIFIILSKAWESFQEQNKIT</sequence>
<feature type="compositionally biased region" description="Low complexity" evidence="1">
    <location>
        <begin position="210"/>
        <end position="222"/>
    </location>
</feature>
<accession>A0A1G4KKU3</accession>
<evidence type="ECO:0000259" key="2">
    <source>
        <dbReference type="Pfam" id="PF09145"/>
    </source>
</evidence>
<proteinExistence type="predicted"/>
<feature type="region of interest" description="Disordered" evidence="1">
    <location>
        <begin position="203"/>
        <end position="222"/>
    </location>
</feature>
<dbReference type="PANTHER" id="PTHR46014">
    <property type="entry name" value="TETRATRICOPEPTIDE REPEAT PROTEIN 1"/>
    <property type="match status" value="1"/>
</dbReference>
<dbReference type="InterPro" id="IPR036869">
    <property type="entry name" value="J_dom_sf"/>
</dbReference>
<feature type="region of interest" description="Disordered" evidence="1">
    <location>
        <begin position="464"/>
        <end position="486"/>
    </location>
</feature>
<gene>
    <name evidence="3" type="ORF">LANO_0G16974G</name>
</gene>
<dbReference type="InterPro" id="IPR052769">
    <property type="entry name" value="TPR_domain_protein"/>
</dbReference>
<evidence type="ECO:0000313" key="4">
    <source>
        <dbReference type="Proteomes" id="UP000189911"/>
    </source>
</evidence>
<dbReference type="SUPFAM" id="SSF46565">
    <property type="entry name" value="Chaperone J-domain"/>
    <property type="match status" value="1"/>
</dbReference>
<keyword evidence="4" id="KW-1185">Reference proteome</keyword>
<name>A0A1G4KKU3_9SACH</name>
<dbReference type="AlphaFoldDB" id="A0A1G4KKU3"/>
<feature type="compositionally biased region" description="Basic and acidic residues" evidence="1">
    <location>
        <begin position="471"/>
        <end position="484"/>
    </location>
</feature>
<dbReference type="SUPFAM" id="SSF48452">
    <property type="entry name" value="TPR-like"/>
    <property type="match status" value="1"/>
</dbReference>
<evidence type="ECO:0000256" key="1">
    <source>
        <dbReference type="SAM" id="MobiDB-lite"/>
    </source>
</evidence>
<dbReference type="InterPro" id="IPR015228">
    <property type="entry name" value="SWA2_UBA"/>
</dbReference>
<feature type="region of interest" description="Disordered" evidence="1">
    <location>
        <begin position="231"/>
        <end position="252"/>
    </location>
</feature>
<dbReference type="OrthoDB" id="1717591at2759"/>
<dbReference type="EMBL" id="LT598453">
    <property type="protein sequence ID" value="SCV05031.1"/>
    <property type="molecule type" value="Genomic_DNA"/>
</dbReference>
<dbReference type="Proteomes" id="UP000189911">
    <property type="component" value="Chromosome G"/>
</dbReference>
<reference evidence="4" key="1">
    <citation type="submission" date="2016-03" db="EMBL/GenBank/DDBJ databases">
        <authorList>
            <person name="Devillers Hugo."/>
        </authorList>
    </citation>
    <scope>NUCLEOTIDE SEQUENCE [LARGE SCALE GENOMIC DNA]</scope>
</reference>
<dbReference type="SUPFAM" id="SSF46934">
    <property type="entry name" value="UBA-like"/>
    <property type="match status" value="1"/>
</dbReference>
<evidence type="ECO:0000313" key="3">
    <source>
        <dbReference type="EMBL" id="SCV05031.1"/>
    </source>
</evidence>
<dbReference type="Gene3D" id="1.10.287.110">
    <property type="entry name" value="DnaJ domain"/>
    <property type="match status" value="1"/>
</dbReference>
<dbReference type="CDD" id="cd14329">
    <property type="entry name" value="UBA_SWA2p_like"/>
    <property type="match status" value="1"/>
</dbReference>
<protein>
    <submittedName>
        <fullName evidence="3">LANO_0G16974g1_1</fullName>
    </submittedName>
</protein>
<feature type="domain" description="SWA2-like ubiquitin-associated" evidence="2">
    <location>
        <begin position="101"/>
        <end position="143"/>
    </location>
</feature>
<dbReference type="Pfam" id="PF09145">
    <property type="entry name" value="Ubiq-assoc"/>
    <property type="match status" value="1"/>
</dbReference>
<dbReference type="PANTHER" id="PTHR46014:SF1">
    <property type="entry name" value="TETRATRICOPEPTIDE REPEAT PROTEIN 1"/>
    <property type="match status" value="1"/>
</dbReference>
<organism evidence="3 4">
    <name type="scientific">Lachancea nothofagi CBS 11611</name>
    <dbReference type="NCBI Taxonomy" id="1266666"/>
    <lineage>
        <taxon>Eukaryota</taxon>
        <taxon>Fungi</taxon>
        <taxon>Dikarya</taxon>
        <taxon>Ascomycota</taxon>
        <taxon>Saccharomycotina</taxon>
        <taxon>Saccharomycetes</taxon>
        <taxon>Saccharomycetales</taxon>
        <taxon>Saccharomycetaceae</taxon>
        <taxon>Lachancea</taxon>
    </lineage>
</organism>
<dbReference type="Gene3D" id="1.10.8.10">
    <property type="entry name" value="DNA helicase RuvA subunit, C-terminal domain"/>
    <property type="match status" value="1"/>
</dbReference>
<dbReference type="InterPro" id="IPR009060">
    <property type="entry name" value="UBA-like_sf"/>
</dbReference>
<dbReference type="Gene3D" id="1.25.40.10">
    <property type="entry name" value="Tetratricopeptide repeat domain"/>
    <property type="match status" value="1"/>
</dbReference>
<dbReference type="InterPro" id="IPR011990">
    <property type="entry name" value="TPR-like_helical_dom_sf"/>
</dbReference>